<protein>
    <recommendedName>
        <fullName evidence="1">DUF6570 domain-containing protein</fullName>
    </recommendedName>
</protein>
<dbReference type="Pfam" id="PF20209">
    <property type="entry name" value="DUF6570"/>
    <property type="match status" value="1"/>
</dbReference>
<gene>
    <name evidence="2" type="ORF">AURDEDRAFT_76181</name>
</gene>
<dbReference type="InParanoid" id="J0WPQ8"/>
<dbReference type="eggNOG" id="ENOG502SP4S">
    <property type="taxonomic scope" value="Eukaryota"/>
</dbReference>
<dbReference type="KEGG" id="adl:AURDEDRAFT_76181"/>
<dbReference type="InterPro" id="IPR046700">
    <property type="entry name" value="DUF6570"/>
</dbReference>
<dbReference type="AlphaFoldDB" id="J0WPQ8"/>
<keyword evidence="3" id="KW-1185">Reference proteome</keyword>
<evidence type="ECO:0000313" key="3">
    <source>
        <dbReference type="Proteomes" id="UP000006514"/>
    </source>
</evidence>
<dbReference type="OrthoDB" id="3257061at2759"/>
<proteinExistence type="predicted"/>
<dbReference type="EMBL" id="JH687949">
    <property type="protein sequence ID" value="EJD34424.1"/>
    <property type="molecule type" value="Genomic_DNA"/>
</dbReference>
<accession>J0WPQ8</accession>
<name>J0WPQ8_AURST</name>
<sequence>MSIDLDVLQCVDEWLLDHPAQPFTFPDPRLDGLVLDARGLRFGSDGTYIDVCEDCESSLQASRRPRICLRNGLYRGVLPPEFQDLSWVEEQICAINVVSCKIVRLHGSSNPENPFVLYGNTCAHPLNVVETARLLPRAPCDIAGRLGVIFVGPKKYKPKALGEVFRVRRYKIIAFLRWLVANNKLYSRMPIDPSVFDQYPVDGPLPGVDDRIVHRE</sequence>
<dbReference type="Proteomes" id="UP000006514">
    <property type="component" value="Unassembled WGS sequence"/>
</dbReference>
<evidence type="ECO:0000259" key="1">
    <source>
        <dbReference type="Pfam" id="PF20209"/>
    </source>
</evidence>
<feature type="domain" description="DUF6570" evidence="1">
    <location>
        <begin position="62"/>
        <end position="195"/>
    </location>
</feature>
<organism evidence="2 3">
    <name type="scientific">Auricularia subglabra (strain TFB-10046 / SS5)</name>
    <name type="common">White-rot fungus</name>
    <name type="synonym">Auricularia delicata (strain TFB10046)</name>
    <dbReference type="NCBI Taxonomy" id="717982"/>
    <lineage>
        <taxon>Eukaryota</taxon>
        <taxon>Fungi</taxon>
        <taxon>Dikarya</taxon>
        <taxon>Basidiomycota</taxon>
        <taxon>Agaricomycotina</taxon>
        <taxon>Agaricomycetes</taxon>
        <taxon>Auriculariales</taxon>
        <taxon>Auriculariaceae</taxon>
        <taxon>Auricularia</taxon>
    </lineage>
</organism>
<feature type="non-terminal residue" evidence="2">
    <location>
        <position position="216"/>
    </location>
</feature>
<evidence type="ECO:0000313" key="2">
    <source>
        <dbReference type="EMBL" id="EJD34424.1"/>
    </source>
</evidence>
<reference evidence="3" key="1">
    <citation type="journal article" date="2012" name="Science">
        <title>The Paleozoic origin of enzymatic lignin decomposition reconstructed from 31 fungal genomes.</title>
        <authorList>
            <person name="Floudas D."/>
            <person name="Binder M."/>
            <person name="Riley R."/>
            <person name="Barry K."/>
            <person name="Blanchette R.A."/>
            <person name="Henrissat B."/>
            <person name="Martinez A.T."/>
            <person name="Otillar R."/>
            <person name="Spatafora J.W."/>
            <person name="Yadav J.S."/>
            <person name="Aerts A."/>
            <person name="Benoit I."/>
            <person name="Boyd A."/>
            <person name="Carlson A."/>
            <person name="Copeland A."/>
            <person name="Coutinho P.M."/>
            <person name="de Vries R.P."/>
            <person name="Ferreira P."/>
            <person name="Findley K."/>
            <person name="Foster B."/>
            <person name="Gaskell J."/>
            <person name="Glotzer D."/>
            <person name="Gorecki P."/>
            <person name="Heitman J."/>
            <person name="Hesse C."/>
            <person name="Hori C."/>
            <person name="Igarashi K."/>
            <person name="Jurgens J.A."/>
            <person name="Kallen N."/>
            <person name="Kersten P."/>
            <person name="Kohler A."/>
            <person name="Kuees U."/>
            <person name="Kumar T.K.A."/>
            <person name="Kuo A."/>
            <person name="LaButti K."/>
            <person name="Larrondo L.F."/>
            <person name="Lindquist E."/>
            <person name="Ling A."/>
            <person name="Lombard V."/>
            <person name="Lucas S."/>
            <person name="Lundell T."/>
            <person name="Martin R."/>
            <person name="McLaughlin D.J."/>
            <person name="Morgenstern I."/>
            <person name="Morin E."/>
            <person name="Murat C."/>
            <person name="Nagy L.G."/>
            <person name="Nolan M."/>
            <person name="Ohm R.A."/>
            <person name="Patyshakuliyeva A."/>
            <person name="Rokas A."/>
            <person name="Ruiz-Duenas F.J."/>
            <person name="Sabat G."/>
            <person name="Salamov A."/>
            <person name="Samejima M."/>
            <person name="Schmutz J."/>
            <person name="Slot J.C."/>
            <person name="St John F."/>
            <person name="Stenlid J."/>
            <person name="Sun H."/>
            <person name="Sun S."/>
            <person name="Syed K."/>
            <person name="Tsang A."/>
            <person name="Wiebenga A."/>
            <person name="Young D."/>
            <person name="Pisabarro A."/>
            <person name="Eastwood D.C."/>
            <person name="Martin F."/>
            <person name="Cullen D."/>
            <person name="Grigoriev I.V."/>
            <person name="Hibbett D.S."/>
        </authorList>
    </citation>
    <scope>NUCLEOTIDE SEQUENCE [LARGE SCALE GENOMIC DNA]</scope>
    <source>
        <strain evidence="3">TFB10046</strain>
    </source>
</reference>